<organism evidence="1 2">
    <name type="scientific">Lachnellula suecica</name>
    <dbReference type="NCBI Taxonomy" id="602035"/>
    <lineage>
        <taxon>Eukaryota</taxon>
        <taxon>Fungi</taxon>
        <taxon>Dikarya</taxon>
        <taxon>Ascomycota</taxon>
        <taxon>Pezizomycotina</taxon>
        <taxon>Leotiomycetes</taxon>
        <taxon>Helotiales</taxon>
        <taxon>Lachnaceae</taxon>
        <taxon>Lachnellula</taxon>
    </lineage>
</organism>
<gene>
    <name evidence="1" type="ORF">LSUE1_G006288</name>
</gene>
<accession>A0A8T9C619</accession>
<dbReference type="AlphaFoldDB" id="A0A8T9C619"/>
<keyword evidence="2" id="KW-1185">Reference proteome</keyword>
<protein>
    <recommendedName>
        <fullName evidence="3">F-box domain-containing protein</fullName>
    </recommendedName>
</protein>
<evidence type="ECO:0000313" key="1">
    <source>
        <dbReference type="EMBL" id="TVY81169.1"/>
    </source>
</evidence>
<name>A0A8T9C619_9HELO</name>
<dbReference type="Proteomes" id="UP000469558">
    <property type="component" value="Unassembled WGS sequence"/>
</dbReference>
<evidence type="ECO:0000313" key="2">
    <source>
        <dbReference type="Proteomes" id="UP000469558"/>
    </source>
</evidence>
<dbReference type="OrthoDB" id="5304511at2759"/>
<reference evidence="1 2" key="1">
    <citation type="submission" date="2018-05" db="EMBL/GenBank/DDBJ databases">
        <title>Genome sequencing and assembly of the regulated plant pathogen Lachnellula willkommii and related sister species for the development of diagnostic species identification markers.</title>
        <authorList>
            <person name="Giroux E."/>
            <person name="Bilodeau G."/>
        </authorList>
    </citation>
    <scope>NUCLEOTIDE SEQUENCE [LARGE SCALE GENOMIC DNA]</scope>
    <source>
        <strain evidence="1 2">CBS 268.59</strain>
    </source>
</reference>
<comment type="caution">
    <text evidence="1">The sequence shown here is derived from an EMBL/GenBank/DDBJ whole genome shotgun (WGS) entry which is preliminary data.</text>
</comment>
<evidence type="ECO:0008006" key="3">
    <source>
        <dbReference type="Google" id="ProtNLM"/>
    </source>
</evidence>
<dbReference type="EMBL" id="QGMK01000533">
    <property type="protein sequence ID" value="TVY81169.1"/>
    <property type="molecule type" value="Genomic_DNA"/>
</dbReference>
<sequence length="435" mass="50081">MADSDTKTSNSLELLPPELQYRILQNIADPKTLLSLIRASPRYLQVFRQRRNIIISQVICNYISPGVLPVALEVLARRRFRGQGLDRAEVGTFVEGFPDTLPETEGEISFETSLELLSFHNLVEEFMEEFAIERLAIITQQLHPKRGLSDDTSLTRTENIRLSRAFYHLELYGLLFSPLPSTQDVSTVTDQSAAFLKSITEGQLESLLCVRLFLVERVTIFLDQVEEDFMEDLVSLGPHPFHQNLSSRWEDSDWFFAEDMHPVLQEAWREHCLTRGLSALKPMFNAASAEARCDLVGDTSFPETTIEKALSLVDDQRKSEPWPRSHTVDDSDSWAKTLSWAWGNKYPHVSNSERGGGIRRWGYIIWDQHRLESLGVYKFSTWEVSKGCLLDLGRSHRKCVQDRAREQSEAWEKEGLLDDWKDEPKGPWHAYYLEE</sequence>
<proteinExistence type="predicted"/>